<dbReference type="InterPro" id="IPR042099">
    <property type="entry name" value="ANL_N_sf"/>
</dbReference>
<organism evidence="3 5">
    <name type="scientific">Pectobacterium carotovorum subsp. carotovorum</name>
    <name type="common">Erwinia carotovora subsp. carotovora</name>
    <dbReference type="NCBI Taxonomy" id="555"/>
    <lineage>
        <taxon>Bacteria</taxon>
        <taxon>Pseudomonadati</taxon>
        <taxon>Pseudomonadota</taxon>
        <taxon>Gammaproteobacteria</taxon>
        <taxon>Enterobacterales</taxon>
        <taxon>Pectobacteriaceae</taxon>
        <taxon>Pectobacterium</taxon>
    </lineage>
</organism>
<proteinExistence type="predicted"/>
<dbReference type="NCBIfam" id="TIGR01733">
    <property type="entry name" value="AA-adenyl-dom"/>
    <property type="match status" value="1"/>
</dbReference>
<dbReference type="GO" id="GO:0044550">
    <property type="term" value="P:secondary metabolite biosynthetic process"/>
    <property type="evidence" value="ECO:0007669"/>
    <property type="project" value="TreeGrafter"/>
</dbReference>
<dbReference type="PROSITE" id="PS50075">
    <property type="entry name" value="CARRIER"/>
    <property type="match status" value="1"/>
</dbReference>
<reference evidence="2" key="1">
    <citation type="submission" date="2022-06" db="EMBL/GenBank/DDBJ databases">
        <title>Draft genome sequences of Pectobacterium carotovorum subsp. carotovorum str. NBRC12380.</title>
        <authorList>
            <person name="Wakabayashi Y."/>
            <person name="Kojima K."/>
        </authorList>
    </citation>
    <scope>NUCLEOTIDE SEQUENCE</scope>
    <source>
        <strain evidence="2">NBRC 12380</strain>
    </source>
</reference>
<dbReference type="RefSeq" id="WP_237613167.1">
    <property type="nucleotide sequence ID" value="NZ_BRCK01000002.1"/>
</dbReference>
<name>A0AAI9PE93_PECCC</name>
<dbReference type="InterPro" id="IPR045851">
    <property type="entry name" value="AMP-bd_C_sf"/>
</dbReference>
<dbReference type="GO" id="GO:0031177">
    <property type="term" value="F:phosphopantetheine binding"/>
    <property type="evidence" value="ECO:0007669"/>
    <property type="project" value="TreeGrafter"/>
</dbReference>
<keyword evidence="4" id="KW-1185">Reference proteome</keyword>
<comment type="caution">
    <text evidence="3">The sequence shown here is derived from an EMBL/GenBank/DDBJ whole genome shotgun (WGS) entry which is preliminary data.</text>
</comment>
<dbReference type="Pfam" id="PF00668">
    <property type="entry name" value="Condensation"/>
    <property type="match status" value="1"/>
</dbReference>
<dbReference type="InterPro" id="IPR000873">
    <property type="entry name" value="AMP-dep_synth/lig_dom"/>
</dbReference>
<evidence type="ECO:0000313" key="3">
    <source>
        <dbReference type="EMBL" id="GLV69185.1"/>
    </source>
</evidence>
<dbReference type="GO" id="GO:0005737">
    <property type="term" value="C:cytoplasm"/>
    <property type="evidence" value="ECO:0007669"/>
    <property type="project" value="TreeGrafter"/>
</dbReference>
<reference evidence="3" key="2">
    <citation type="submission" date="2023-02" db="EMBL/GenBank/DDBJ databases">
        <title>Pectobacterium carotovorum subsp. carotovorum NBRC 12380.</title>
        <authorList>
            <person name="Ichikawa N."/>
            <person name="Sato H."/>
            <person name="Tonouchi N."/>
        </authorList>
    </citation>
    <scope>NUCLEOTIDE SEQUENCE</scope>
    <source>
        <strain evidence="3">NBRC 12380</strain>
    </source>
</reference>
<dbReference type="AlphaFoldDB" id="A0AAI9PE93"/>
<dbReference type="Pfam" id="PF00550">
    <property type="entry name" value="PP-binding"/>
    <property type="match status" value="1"/>
</dbReference>
<dbReference type="Pfam" id="PF00501">
    <property type="entry name" value="AMP-binding"/>
    <property type="match status" value="1"/>
</dbReference>
<gene>
    <name evidence="3" type="ORF">Pcaca03_16290</name>
    <name evidence="2" type="ORF">SOASR016_14910</name>
</gene>
<feature type="domain" description="Carrier" evidence="1">
    <location>
        <begin position="513"/>
        <end position="588"/>
    </location>
</feature>
<dbReference type="InterPro" id="IPR009081">
    <property type="entry name" value="PP-bd_ACP"/>
</dbReference>
<dbReference type="InterPro" id="IPR025110">
    <property type="entry name" value="AMP-bd_C"/>
</dbReference>
<dbReference type="Gene3D" id="3.40.50.12780">
    <property type="entry name" value="N-terminal domain of ligase-like"/>
    <property type="match status" value="1"/>
</dbReference>
<dbReference type="PRINTS" id="PR00154">
    <property type="entry name" value="AMPBINDING"/>
</dbReference>
<dbReference type="Gene3D" id="3.30.559.30">
    <property type="entry name" value="Nonribosomal peptide synthetase, condensation domain"/>
    <property type="match status" value="1"/>
</dbReference>
<dbReference type="PANTHER" id="PTHR45527">
    <property type="entry name" value="NONRIBOSOMAL PEPTIDE SYNTHETASE"/>
    <property type="match status" value="1"/>
</dbReference>
<dbReference type="InterPro" id="IPR023213">
    <property type="entry name" value="CAT-like_dom_sf"/>
</dbReference>
<dbReference type="SUPFAM" id="SSF56801">
    <property type="entry name" value="Acetyl-CoA synthetase-like"/>
    <property type="match status" value="1"/>
</dbReference>
<dbReference type="InterPro" id="IPR010071">
    <property type="entry name" value="AA_adenyl_dom"/>
</dbReference>
<dbReference type="InterPro" id="IPR036736">
    <property type="entry name" value="ACP-like_sf"/>
</dbReference>
<dbReference type="GO" id="GO:0003824">
    <property type="term" value="F:catalytic activity"/>
    <property type="evidence" value="ECO:0007669"/>
    <property type="project" value="InterPro"/>
</dbReference>
<dbReference type="Gene3D" id="3.30.559.10">
    <property type="entry name" value="Chloramphenicol acetyltransferase-like domain"/>
    <property type="match status" value="1"/>
</dbReference>
<dbReference type="Gene3D" id="1.10.1200.10">
    <property type="entry name" value="ACP-like"/>
    <property type="match status" value="1"/>
</dbReference>
<dbReference type="Pfam" id="PF13193">
    <property type="entry name" value="AMP-binding_C"/>
    <property type="match status" value="1"/>
</dbReference>
<dbReference type="EMBL" id="BRLF01000003">
    <property type="protein sequence ID" value="GKX46739.1"/>
    <property type="molecule type" value="Genomic_DNA"/>
</dbReference>
<dbReference type="Gene3D" id="3.30.300.30">
    <property type="match status" value="1"/>
</dbReference>
<evidence type="ECO:0000313" key="2">
    <source>
        <dbReference type="EMBL" id="GKX46739.1"/>
    </source>
</evidence>
<accession>A0AAI9PE93</accession>
<dbReference type="Proteomes" id="UP001165145">
    <property type="component" value="Unassembled WGS sequence"/>
</dbReference>
<dbReference type="SUPFAM" id="SSF47336">
    <property type="entry name" value="ACP-like"/>
    <property type="match status" value="1"/>
</dbReference>
<evidence type="ECO:0000313" key="4">
    <source>
        <dbReference type="Proteomes" id="UP001058167"/>
    </source>
</evidence>
<dbReference type="InterPro" id="IPR001242">
    <property type="entry name" value="Condensation_dom"/>
</dbReference>
<dbReference type="PANTHER" id="PTHR45527:SF1">
    <property type="entry name" value="FATTY ACID SYNTHASE"/>
    <property type="match status" value="1"/>
</dbReference>
<dbReference type="SUPFAM" id="SSF52777">
    <property type="entry name" value="CoA-dependent acyltransferases"/>
    <property type="match status" value="2"/>
</dbReference>
<dbReference type="CDD" id="cd05930">
    <property type="entry name" value="A_NRPS"/>
    <property type="match status" value="1"/>
</dbReference>
<protein>
    <recommendedName>
        <fullName evidence="1">Carrier domain-containing protein</fullName>
    </recommendedName>
</protein>
<dbReference type="PROSITE" id="PS00455">
    <property type="entry name" value="AMP_BINDING"/>
    <property type="match status" value="1"/>
</dbReference>
<sequence length="1032" mass="117636">MMKNRKTVFEIISEWSLKSPEKTAVEFNGDRLNYQQLESQSRRLADYLLLHYPDNKRGRIAVYLEPGVMMPVVLLAILKAGHTYVPLSHFHPSERIMQILDDSSTFLLISTRAMLNKTAIDKVFPSTMVLEDIHYSAEPVATLPPVCENDLAYILYTSGSTGKPKGVAIEHRNLSYYLNWFNEDVWPETRATLPLTSTLSFAAAVTQLYAPLLRGDTLFILPADSLNEPEVLLRWHQQHPDGAIYCVPTVWDELLRYQASSSHAWALPKTVFLSGEPVSFDLKERTFQQIPDVRLFNLYGPTETTANCSFAELRPGKSVTLGKALRGSEIMIVDENLRPVAEGEEGEICAFGEGVARGYINRDELTQQRFFTHVRADKRSWGHRTGDLGKMTPEGEILYLGRIDRQIKINGIRIEPEEVEIVLRQHGDIDKALVRPIQENGRQRLVAYLVSRNPSLATNDLRRFLQDKLPRAMHPSHFIMLETLPKLPNGKLDVSRLPEPCPQRPELGYPVKAAGNELEQELIDIWQEVLGFRELGANDNFFDLGGDSLQAMKARLLIRKRLFSEVDYPLFFNNATPHLLAFIVPYYVNDDEPTSDENNADIEALAPSSQQRYFLTLDQLSSEPSAYQLAFRLTIKGPLDESAVEWSIRRILEGNPVLRTRFDLDRLQCLEGDYPIEAIPIERLTAFSPDGGKNTLSDRRLLELISTPEMDVEHSPLICFHLISLTTQRHILLGRVHHTVFDHDAIGLFFHQFVDYVRAYSAGDRSYRIGSEERYLRYRQQQRRTKDQCHPRERQFWLDKMEDYLAAGADATAFPLSDCQDGENYWCILSDTLTQAIKHYAQQHRTTPFVCMLTAFTQLLKTTNYRHVPIGIPVSNRMLTENATTIGCFVNMVAYYDDSPAQESFSTLLARSQNKIHAILDHQTLPYDVLMADVRAKGWSDKLRFPVSFNYLTAMPPAVQINETAYQITDIANHQARLDLTLSVYDDEALALCFNYQQAAFNAEEIAALSHQYHQILMDVVQPNTALLCSNL</sequence>
<dbReference type="Proteomes" id="UP001058167">
    <property type="component" value="Unassembled WGS sequence"/>
</dbReference>
<dbReference type="EMBL" id="BSRL01000003">
    <property type="protein sequence ID" value="GLV69185.1"/>
    <property type="molecule type" value="Genomic_DNA"/>
</dbReference>
<dbReference type="InterPro" id="IPR020845">
    <property type="entry name" value="AMP-binding_CS"/>
</dbReference>
<dbReference type="GO" id="GO:0043041">
    <property type="term" value="P:amino acid activation for nonribosomal peptide biosynthetic process"/>
    <property type="evidence" value="ECO:0007669"/>
    <property type="project" value="TreeGrafter"/>
</dbReference>
<evidence type="ECO:0000313" key="5">
    <source>
        <dbReference type="Proteomes" id="UP001165145"/>
    </source>
</evidence>
<dbReference type="InterPro" id="IPR020459">
    <property type="entry name" value="AMP-binding"/>
</dbReference>
<evidence type="ECO:0000259" key="1">
    <source>
        <dbReference type="PROSITE" id="PS50075"/>
    </source>
</evidence>